<dbReference type="EMBL" id="FQXJ01000003">
    <property type="protein sequence ID" value="SHH15238.1"/>
    <property type="molecule type" value="Genomic_DNA"/>
</dbReference>
<gene>
    <name evidence="2" type="ORF">SAMN02746098_00306</name>
</gene>
<proteinExistence type="predicted"/>
<evidence type="ECO:0000313" key="2">
    <source>
        <dbReference type="EMBL" id="SHH15238.1"/>
    </source>
</evidence>
<evidence type="ECO:0008006" key="4">
    <source>
        <dbReference type="Google" id="ProtNLM"/>
    </source>
</evidence>
<evidence type="ECO:0000313" key="3">
    <source>
        <dbReference type="Proteomes" id="UP000183954"/>
    </source>
</evidence>
<keyword evidence="3" id="KW-1185">Reference proteome</keyword>
<dbReference type="RefSeq" id="WP_073027302.1">
    <property type="nucleotide sequence ID" value="NZ_FQXJ01000003.1"/>
</dbReference>
<keyword evidence="1" id="KW-0812">Transmembrane</keyword>
<keyword evidence="1" id="KW-0472">Membrane</keyword>
<feature type="transmembrane region" description="Helical" evidence="1">
    <location>
        <begin position="80"/>
        <end position="101"/>
    </location>
</feature>
<reference evidence="3" key="1">
    <citation type="submission" date="2016-11" db="EMBL/GenBank/DDBJ databases">
        <authorList>
            <person name="Varghese N."/>
            <person name="Submissions S."/>
        </authorList>
    </citation>
    <scope>NUCLEOTIDE SEQUENCE [LARGE SCALE GENOMIC DNA]</scope>
    <source>
        <strain evidence="3">DSM 15449</strain>
    </source>
</reference>
<organism evidence="2 3">
    <name type="scientific">Desulfosporosinus lacus DSM 15449</name>
    <dbReference type="NCBI Taxonomy" id="1121420"/>
    <lineage>
        <taxon>Bacteria</taxon>
        <taxon>Bacillati</taxon>
        <taxon>Bacillota</taxon>
        <taxon>Clostridia</taxon>
        <taxon>Eubacteriales</taxon>
        <taxon>Desulfitobacteriaceae</taxon>
        <taxon>Desulfosporosinus</taxon>
    </lineage>
</organism>
<dbReference type="Proteomes" id="UP000183954">
    <property type="component" value="Unassembled WGS sequence"/>
</dbReference>
<dbReference type="AlphaFoldDB" id="A0A1M5QMP2"/>
<accession>A0A1M5QMP2</accession>
<evidence type="ECO:0000256" key="1">
    <source>
        <dbReference type="SAM" id="Phobius"/>
    </source>
</evidence>
<keyword evidence="1" id="KW-1133">Transmembrane helix</keyword>
<protein>
    <recommendedName>
        <fullName evidence="4">Haemolysin XhlA</fullName>
    </recommendedName>
</protein>
<sequence>MDECSSTGVRLNRIEMDIADLKANGKDHSHNMLLIEKSNIRTESNVEKILESLADLKAATKEITMDVTTIKEKPTKNYEVIKGIVLVIAVSNIVGILWSMLIK</sequence>
<dbReference type="STRING" id="1121420.SAMN02746098_00306"/>
<name>A0A1M5QMP2_9FIRM</name>